<dbReference type="EMBL" id="JAOTIF010000026">
    <property type="protein sequence ID" value="MCU7551959.1"/>
    <property type="molecule type" value="Genomic_DNA"/>
</dbReference>
<reference evidence="1" key="2">
    <citation type="submission" date="2023-04" db="EMBL/GenBank/DDBJ databases">
        <title>Paracnuella aquatica gen. nov., sp. nov., a member of the family Chitinophagaceae isolated from a hot spring.</title>
        <authorList>
            <person name="Wang C."/>
        </authorList>
    </citation>
    <scope>NUCLEOTIDE SEQUENCE</scope>
    <source>
        <strain evidence="1">LB-8</strain>
    </source>
</reference>
<dbReference type="RefSeq" id="WP_279299396.1">
    <property type="nucleotide sequence ID" value="NZ_JAOTIF010000026.1"/>
</dbReference>
<protein>
    <submittedName>
        <fullName evidence="1">Uncharacterized protein</fullName>
    </submittedName>
</protein>
<accession>A0A9X2XYN3</accession>
<name>A0A9X2XYN3_9BACT</name>
<keyword evidence="2" id="KW-1185">Reference proteome</keyword>
<evidence type="ECO:0000313" key="1">
    <source>
        <dbReference type="EMBL" id="MCU7551959.1"/>
    </source>
</evidence>
<comment type="caution">
    <text evidence="1">The sequence shown here is derived from an EMBL/GenBank/DDBJ whole genome shotgun (WGS) entry which is preliminary data.</text>
</comment>
<organism evidence="1 2">
    <name type="scientific">Paraflavisolibacter caeni</name>
    <dbReference type="NCBI Taxonomy" id="2982496"/>
    <lineage>
        <taxon>Bacteria</taxon>
        <taxon>Pseudomonadati</taxon>
        <taxon>Bacteroidota</taxon>
        <taxon>Chitinophagia</taxon>
        <taxon>Chitinophagales</taxon>
        <taxon>Chitinophagaceae</taxon>
        <taxon>Paraflavisolibacter</taxon>
    </lineage>
</organism>
<dbReference type="AlphaFoldDB" id="A0A9X2XYN3"/>
<dbReference type="Proteomes" id="UP001155483">
    <property type="component" value="Unassembled WGS sequence"/>
</dbReference>
<evidence type="ECO:0000313" key="2">
    <source>
        <dbReference type="Proteomes" id="UP001155483"/>
    </source>
</evidence>
<gene>
    <name evidence="1" type="ORF">OCK74_22760</name>
</gene>
<sequence>MARQSGIFPIEGTLGGVTFFKSGDGFQVRLKGGVSGNRIATDPAFVRTRENGAEFGRAGKAGKLLRTALRSLLQNASDRLLTSRLTKEMVKVVKADATNVRGMRNVIDGEIELLQGFEFNNDGKLSTSLYAPYGVTLTRATGQATVDVPAFVPGNMIAAPAGATHFKVVAAAAEVDFEGNTYVVDTKETAMLPLDNMPTAPISLESTVSPGSVHPLFVVAGIEFYQSVNGEFYSLNNGAFNALALVKVEAV</sequence>
<reference evidence="1" key="1">
    <citation type="submission" date="2022-09" db="EMBL/GenBank/DDBJ databases">
        <authorList>
            <person name="Yuan C."/>
            <person name="Ke Z."/>
        </authorList>
    </citation>
    <scope>NUCLEOTIDE SEQUENCE</scope>
    <source>
        <strain evidence="1">LB-8</strain>
    </source>
</reference>
<proteinExistence type="predicted"/>